<organism evidence="1">
    <name type="scientific">hydrothermal vent metagenome</name>
    <dbReference type="NCBI Taxonomy" id="652676"/>
    <lineage>
        <taxon>unclassified sequences</taxon>
        <taxon>metagenomes</taxon>
        <taxon>ecological metagenomes</taxon>
    </lineage>
</organism>
<proteinExistence type="predicted"/>
<evidence type="ECO:0000313" key="1">
    <source>
        <dbReference type="EMBL" id="SFV62187.1"/>
    </source>
</evidence>
<sequence length="750" mass="81958">MKNRLWISLVVTGIVLTGCGGGGGGSNTTNTNTNVPQGTYKVSVIDDHILGSIVSAPECASYTDNGNGVYTLKECIAMPSTITAVGGYIDTNGNNKQDANETDQVAPLKLKVSQSGLSNSFMVTPLSTLATQEANLTALANSLGIDISDFFKDNPNKRNLQRSINALLIAARSAGITKYDTFIKDFEDRIVASTKTGLLALSDAKQYMKDNEHSYQSKYGIVFGGFVDDTSGIDLSNGLAALEKANGTNVPAGKVRLGGFIYDDAIAYADVRLYDGTTVLATTSSDANGRYFLDINASLLLPSKVFTIEAMSGTTKLIAYITTDELKAGLIGKKISNAQIGDLIVSNVTTAKAVLVEKTAPAALNDAKQMVEAKTRVEQLYSNDLVMVAAAIKDVVDNNKTISQTDTTAFAQNMVDVNATTKAPSVTIPTGIDANVTAVTTDPILDEQLNNTQVVDEGNLKSIMLGHTLYSLDYREGSNRHFEYDSIKINSDGSSSYKEFRYDENSSQWTLNGDYGDPAGSITWSDDGSKLYSISDDYLPEKHSLVSSETINYQGRPVHIYITEDTVTAEPTEGFFRNFVTNAEDSGSLNFTSMQDANKTFTINYDGGNNVVAYALDDNGTYRQGELINGEFHSFQNNSYRYRIVVKNSKTYIIFDDGQTNDGGGNIFYLDFANQKVYKKDYHNIGFKDTSIFFDNYDIVDYIANLSSNERQNLSQNIEDQLYRQNYSATYTQYMATQQILYDFIKSLAD</sequence>
<reference evidence="1" key="1">
    <citation type="submission" date="2016-10" db="EMBL/GenBank/DDBJ databases">
        <authorList>
            <person name="de Groot N.N."/>
        </authorList>
    </citation>
    <scope>NUCLEOTIDE SEQUENCE</scope>
</reference>
<name>A0A1W1C8V3_9ZZZZ</name>
<dbReference type="PROSITE" id="PS51257">
    <property type="entry name" value="PROKAR_LIPOPROTEIN"/>
    <property type="match status" value="1"/>
</dbReference>
<gene>
    <name evidence="1" type="ORF">MNB_SM-6-101</name>
</gene>
<accession>A0A1W1C8V3</accession>
<dbReference type="EMBL" id="FPHK01000058">
    <property type="protein sequence ID" value="SFV62187.1"/>
    <property type="molecule type" value="Genomic_DNA"/>
</dbReference>
<dbReference type="AlphaFoldDB" id="A0A1W1C8V3"/>
<protein>
    <submittedName>
        <fullName evidence="1">Uncharacterized protein</fullName>
    </submittedName>
</protein>